<gene>
    <name evidence="2" type="ORF">PVAND_015297</name>
</gene>
<organism evidence="2 3">
    <name type="scientific">Polypedilum vanderplanki</name>
    <name type="common">Sleeping chironomid midge</name>
    <dbReference type="NCBI Taxonomy" id="319348"/>
    <lineage>
        <taxon>Eukaryota</taxon>
        <taxon>Metazoa</taxon>
        <taxon>Ecdysozoa</taxon>
        <taxon>Arthropoda</taxon>
        <taxon>Hexapoda</taxon>
        <taxon>Insecta</taxon>
        <taxon>Pterygota</taxon>
        <taxon>Neoptera</taxon>
        <taxon>Endopterygota</taxon>
        <taxon>Diptera</taxon>
        <taxon>Nematocera</taxon>
        <taxon>Chironomoidea</taxon>
        <taxon>Chironomidae</taxon>
        <taxon>Chironominae</taxon>
        <taxon>Polypedilum</taxon>
        <taxon>Polypedilum</taxon>
    </lineage>
</organism>
<proteinExistence type="predicted"/>
<name>A0A9J6BCL8_POLVA</name>
<dbReference type="Proteomes" id="UP001107558">
    <property type="component" value="Chromosome 4"/>
</dbReference>
<accession>A0A9J6BCL8</accession>
<comment type="caution">
    <text evidence="2">The sequence shown here is derived from an EMBL/GenBank/DDBJ whole genome shotgun (WGS) entry which is preliminary data.</text>
</comment>
<feature type="region of interest" description="Disordered" evidence="1">
    <location>
        <begin position="42"/>
        <end position="108"/>
    </location>
</feature>
<protein>
    <submittedName>
        <fullName evidence="2">Uncharacterized protein</fullName>
    </submittedName>
</protein>
<reference evidence="2" key="1">
    <citation type="submission" date="2021-03" db="EMBL/GenBank/DDBJ databases">
        <title>Chromosome level genome of the anhydrobiotic midge Polypedilum vanderplanki.</title>
        <authorList>
            <person name="Yoshida Y."/>
            <person name="Kikawada T."/>
            <person name="Gusev O."/>
        </authorList>
    </citation>
    <scope>NUCLEOTIDE SEQUENCE</scope>
    <source>
        <strain evidence="2">NIAS01</strain>
        <tissue evidence="2">Whole body or cell culture</tissue>
    </source>
</reference>
<sequence length="139" mass="16181">MKITQSSLLHIQRREVPWEKVPFVPRPSLIADPVTAFGKKKSLLPEAENKQRQGSIVQQLKREVKPAPESSLRSLEEYKSPRDKTRERVLNEIHRQQRIRESGGLGSYFTDSQSMDMVLPRLHGHNKPLGQREFQRPIY</sequence>
<dbReference type="EMBL" id="JADBJN010000004">
    <property type="protein sequence ID" value="KAG5667312.1"/>
    <property type="molecule type" value="Genomic_DNA"/>
</dbReference>
<evidence type="ECO:0000256" key="1">
    <source>
        <dbReference type="SAM" id="MobiDB-lite"/>
    </source>
</evidence>
<evidence type="ECO:0000313" key="3">
    <source>
        <dbReference type="Proteomes" id="UP001107558"/>
    </source>
</evidence>
<dbReference type="OrthoDB" id="8194914at2759"/>
<keyword evidence="3" id="KW-1185">Reference proteome</keyword>
<evidence type="ECO:0000313" key="2">
    <source>
        <dbReference type="EMBL" id="KAG5667312.1"/>
    </source>
</evidence>
<feature type="compositionally biased region" description="Basic and acidic residues" evidence="1">
    <location>
        <begin position="74"/>
        <end position="101"/>
    </location>
</feature>
<dbReference type="AlphaFoldDB" id="A0A9J6BCL8"/>